<name>A0A258FJM7_9CAUL</name>
<protein>
    <submittedName>
        <fullName evidence="1">Uncharacterized protein</fullName>
    </submittedName>
</protein>
<evidence type="ECO:0000313" key="2">
    <source>
        <dbReference type="Proteomes" id="UP000215595"/>
    </source>
</evidence>
<dbReference type="SUPFAM" id="SSF46785">
    <property type="entry name" value="Winged helix' DNA-binding domain"/>
    <property type="match status" value="1"/>
</dbReference>
<proteinExistence type="predicted"/>
<dbReference type="Gene3D" id="1.10.10.10">
    <property type="entry name" value="Winged helix-like DNA-binding domain superfamily/Winged helix DNA-binding domain"/>
    <property type="match status" value="1"/>
</dbReference>
<dbReference type="CDD" id="cd00090">
    <property type="entry name" value="HTH_ARSR"/>
    <property type="match status" value="1"/>
</dbReference>
<dbReference type="InterPro" id="IPR036388">
    <property type="entry name" value="WH-like_DNA-bd_sf"/>
</dbReference>
<dbReference type="AlphaFoldDB" id="A0A258FJM7"/>
<gene>
    <name evidence="1" type="ORF">B7Z01_11265</name>
</gene>
<dbReference type="GO" id="GO:0006355">
    <property type="term" value="P:regulation of DNA-templated transcription"/>
    <property type="evidence" value="ECO:0007669"/>
    <property type="project" value="UniProtKB-ARBA"/>
</dbReference>
<dbReference type="EMBL" id="NCEB01000023">
    <property type="protein sequence ID" value="OYX32339.1"/>
    <property type="molecule type" value="Genomic_DNA"/>
</dbReference>
<sequence>MARRVRQEEADDTFWVEAYVPLSLGLAARRQDIVDRLLAFGPLSVKELADQLGARPSALYHHIRLLLTAGLAIEAGTRVVNRKRVQLFAAPARVVRLRIQPGDPSNRSAVQAFVRVLGRQIERDFRLGLEAGPARTEGPQRTLGLRRVCGSPDAATLARINRKLDEIDALLVDSRGRPEAGVIFSWTLAPLVGGSDPSGDEQERQAE</sequence>
<organism evidence="1 2">
    <name type="scientific">Brevundimonas subvibrioides</name>
    <dbReference type="NCBI Taxonomy" id="74313"/>
    <lineage>
        <taxon>Bacteria</taxon>
        <taxon>Pseudomonadati</taxon>
        <taxon>Pseudomonadota</taxon>
        <taxon>Alphaproteobacteria</taxon>
        <taxon>Caulobacterales</taxon>
        <taxon>Caulobacteraceae</taxon>
        <taxon>Brevundimonas</taxon>
    </lineage>
</organism>
<dbReference type="InterPro" id="IPR011991">
    <property type="entry name" value="ArsR-like_HTH"/>
</dbReference>
<evidence type="ECO:0000313" key="1">
    <source>
        <dbReference type="EMBL" id="OYX32339.1"/>
    </source>
</evidence>
<reference evidence="1 2" key="1">
    <citation type="submission" date="2017-03" db="EMBL/GenBank/DDBJ databases">
        <title>Lifting the veil on microbial sulfur biogeochemistry in mining wastewaters.</title>
        <authorList>
            <person name="Kantor R.S."/>
            <person name="Colenbrander Nelson T."/>
            <person name="Marshall S."/>
            <person name="Bennett D."/>
            <person name="Apte S."/>
            <person name="Camacho D."/>
            <person name="Thomas B.C."/>
            <person name="Warren L.A."/>
            <person name="Banfield J.F."/>
        </authorList>
    </citation>
    <scope>NUCLEOTIDE SEQUENCE [LARGE SCALE GENOMIC DNA]</scope>
    <source>
        <strain evidence="1">32-69-9</strain>
    </source>
</reference>
<dbReference type="Proteomes" id="UP000215595">
    <property type="component" value="Unassembled WGS sequence"/>
</dbReference>
<comment type="caution">
    <text evidence="1">The sequence shown here is derived from an EMBL/GenBank/DDBJ whole genome shotgun (WGS) entry which is preliminary data.</text>
</comment>
<accession>A0A258FJM7</accession>
<dbReference type="InterPro" id="IPR036390">
    <property type="entry name" value="WH_DNA-bd_sf"/>
</dbReference>
<dbReference type="Pfam" id="PF12840">
    <property type="entry name" value="HTH_20"/>
    <property type="match status" value="1"/>
</dbReference>